<dbReference type="InterPro" id="IPR050741">
    <property type="entry name" value="Acyl-CoA_dehydrogenase"/>
</dbReference>
<evidence type="ECO:0000259" key="3">
    <source>
        <dbReference type="Pfam" id="PF08028"/>
    </source>
</evidence>
<dbReference type="GO" id="GO:0003995">
    <property type="term" value="F:acyl-CoA dehydrogenase activity"/>
    <property type="evidence" value="ECO:0007669"/>
    <property type="project" value="TreeGrafter"/>
</dbReference>
<dbReference type="InterPro" id="IPR013107">
    <property type="entry name" value="Acyl-CoA_DH_C"/>
</dbReference>
<evidence type="ECO:0000256" key="1">
    <source>
        <dbReference type="ARBA" id="ARBA00023002"/>
    </source>
</evidence>
<evidence type="ECO:0000256" key="2">
    <source>
        <dbReference type="SAM" id="MobiDB-lite"/>
    </source>
</evidence>
<dbReference type="Gene3D" id="1.20.140.10">
    <property type="entry name" value="Butyryl-CoA Dehydrogenase, subunit A, domain 3"/>
    <property type="match status" value="1"/>
</dbReference>
<dbReference type="InterPro" id="IPR046373">
    <property type="entry name" value="Acyl-CoA_Oxase/DH_mid-dom_sf"/>
</dbReference>
<sequence length="391" mass="40717">MLIADLTPETAGTSGVSGTSASPGDLDHATVAALADGERGAMDGRRSLSVPLADALTRAGFPRHFVPVEHGGTAGTFGALLDSVAGVGETCASTAWVAALYAAHGRLASYLPRAGRDDLWRDTPDTRIAASVIPPRGEAVPEPDGWRLTGDWTLASGVDHAEWVLLASRTPGEGEAGHRVFAVPRERVSVSDTWNSVGLRGTGSNSVSVTGEFVPAHRTFTLADLGQVRPGAARCHRVPYAMVASLMFAAPALGSARGALRDWRARMMTKVRADGRPALTGGAAQQLMARASAQIHSARLLLHQAAWQADHAEVTPLAVASNRRDAALAVELCSGAVDSLWRAMGASGLAEGDPVQRRWHDIAAVASHAAVSFEPAAEAYTRAALEAEGLA</sequence>
<dbReference type="Pfam" id="PF08028">
    <property type="entry name" value="Acyl-CoA_dh_2"/>
    <property type="match status" value="1"/>
</dbReference>
<dbReference type="AlphaFoldDB" id="A0A291QHD6"/>
<evidence type="ECO:0000313" key="5">
    <source>
        <dbReference type="Proteomes" id="UP000221011"/>
    </source>
</evidence>
<name>A0A291QHD6_9ACTN</name>
<dbReference type="InterPro" id="IPR009100">
    <property type="entry name" value="AcylCoA_DH/oxidase_NM_dom_sf"/>
</dbReference>
<dbReference type="SUPFAM" id="SSF47203">
    <property type="entry name" value="Acyl-CoA dehydrogenase C-terminal domain-like"/>
    <property type="match status" value="1"/>
</dbReference>
<evidence type="ECO:0000313" key="4">
    <source>
        <dbReference type="EMBL" id="ATL31121.1"/>
    </source>
</evidence>
<dbReference type="PANTHER" id="PTHR48083:SF19">
    <property type="entry name" value="FLAVIN-DEPENDENT MONOOXYGENASE, OXYGENASE SUBUNIT HSAA"/>
    <property type="match status" value="1"/>
</dbReference>
<dbReference type="GO" id="GO:0050660">
    <property type="term" value="F:flavin adenine dinucleotide binding"/>
    <property type="evidence" value="ECO:0007669"/>
    <property type="project" value="InterPro"/>
</dbReference>
<organism evidence="4 5">
    <name type="scientific">Streptomyces formicae</name>
    <dbReference type="NCBI Taxonomy" id="1616117"/>
    <lineage>
        <taxon>Bacteria</taxon>
        <taxon>Bacillati</taxon>
        <taxon>Actinomycetota</taxon>
        <taxon>Actinomycetes</taxon>
        <taxon>Kitasatosporales</taxon>
        <taxon>Streptomycetaceae</taxon>
        <taxon>Streptomyces</taxon>
    </lineage>
</organism>
<reference evidence="4 5" key="1">
    <citation type="submission" date="2017-08" db="EMBL/GenBank/DDBJ databases">
        <title>Complete Genome Sequence of Streptomyces formicae KY5, the formicamycin producer.</title>
        <authorList>
            <person name="Holmes N.A."/>
            <person name="Devine R."/>
            <person name="Qin Z."/>
            <person name="Seipke R.F."/>
            <person name="Wilkinson B."/>
            <person name="Hutchings M.I."/>
        </authorList>
    </citation>
    <scope>NUCLEOTIDE SEQUENCE [LARGE SCALE GENOMIC DNA]</scope>
    <source>
        <strain evidence="4 5">KY5</strain>
    </source>
</reference>
<feature type="compositionally biased region" description="Low complexity" evidence="2">
    <location>
        <begin position="10"/>
        <end position="24"/>
    </location>
</feature>
<dbReference type="GO" id="GO:0033539">
    <property type="term" value="P:fatty acid beta-oxidation using acyl-CoA dehydrogenase"/>
    <property type="evidence" value="ECO:0007669"/>
    <property type="project" value="TreeGrafter"/>
</dbReference>
<gene>
    <name evidence="4" type="ORF">KY5_6103c</name>
</gene>
<dbReference type="PANTHER" id="PTHR48083">
    <property type="entry name" value="MEDIUM-CHAIN SPECIFIC ACYL-COA DEHYDROGENASE, MITOCHONDRIAL-RELATED"/>
    <property type="match status" value="1"/>
</dbReference>
<accession>A0A291QHD6</accession>
<feature type="domain" description="Acyl-CoA dehydrogenase C-terminal" evidence="3">
    <location>
        <begin position="246"/>
        <end position="372"/>
    </location>
</feature>
<dbReference type="GO" id="GO:0016712">
    <property type="term" value="F:oxidoreductase activity, acting on paired donors, with incorporation or reduction of molecular oxygen, reduced flavin or flavoprotein as one donor, and incorporation of one atom of oxygen"/>
    <property type="evidence" value="ECO:0007669"/>
    <property type="project" value="TreeGrafter"/>
</dbReference>
<feature type="region of interest" description="Disordered" evidence="2">
    <location>
        <begin position="1"/>
        <end position="24"/>
    </location>
</feature>
<dbReference type="GO" id="GO:0005737">
    <property type="term" value="C:cytoplasm"/>
    <property type="evidence" value="ECO:0007669"/>
    <property type="project" value="TreeGrafter"/>
</dbReference>
<dbReference type="Gene3D" id="1.10.540.10">
    <property type="entry name" value="Acyl-CoA dehydrogenase/oxidase, N-terminal domain"/>
    <property type="match status" value="1"/>
</dbReference>
<proteinExistence type="predicted"/>
<dbReference type="PIRSF" id="PIRSF016578">
    <property type="entry name" value="HsaA"/>
    <property type="match status" value="1"/>
</dbReference>
<dbReference type="KEGG" id="sfk:KY5_6103c"/>
<dbReference type="EMBL" id="CP022685">
    <property type="protein sequence ID" value="ATL31121.1"/>
    <property type="molecule type" value="Genomic_DNA"/>
</dbReference>
<dbReference type="SUPFAM" id="SSF56645">
    <property type="entry name" value="Acyl-CoA dehydrogenase NM domain-like"/>
    <property type="match status" value="1"/>
</dbReference>
<dbReference type="Proteomes" id="UP000221011">
    <property type="component" value="Chromosome"/>
</dbReference>
<keyword evidence="1" id="KW-0560">Oxidoreductase</keyword>
<dbReference type="InterPro" id="IPR037069">
    <property type="entry name" value="AcylCoA_DH/ox_N_sf"/>
</dbReference>
<protein>
    <submittedName>
        <fullName evidence="4">Pigment protein</fullName>
    </submittedName>
</protein>
<dbReference type="Gene3D" id="2.40.110.10">
    <property type="entry name" value="Butyryl-CoA Dehydrogenase, subunit A, domain 2"/>
    <property type="match status" value="1"/>
</dbReference>
<keyword evidence="5" id="KW-1185">Reference proteome</keyword>
<dbReference type="InterPro" id="IPR036250">
    <property type="entry name" value="AcylCo_DH-like_C"/>
</dbReference>